<evidence type="ECO:0000313" key="2">
    <source>
        <dbReference type="EMBL" id="MDO7907484.1"/>
    </source>
</evidence>
<accession>A0ABT9CDY1</accession>
<comment type="caution">
    <text evidence="2">The sequence shown here is derived from an EMBL/GenBank/DDBJ whole genome shotgun (WGS) entry which is preliminary data.</text>
</comment>
<dbReference type="InterPro" id="IPR036457">
    <property type="entry name" value="PPM-type-like_dom_sf"/>
</dbReference>
<organism evidence="2 3">
    <name type="scientific">Paenibacillus lacisoli</name>
    <dbReference type="NCBI Taxonomy" id="3064525"/>
    <lineage>
        <taxon>Bacteria</taxon>
        <taxon>Bacillati</taxon>
        <taxon>Bacillota</taxon>
        <taxon>Bacilli</taxon>
        <taxon>Bacillales</taxon>
        <taxon>Paenibacillaceae</taxon>
        <taxon>Paenibacillus</taxon>
    </lineage>
</organism>
<sequence>MNYIWIGSEKPYLNEPNVIRLNKELVAGHYGGNVAQGAHKNEDALYVLRDEQDEWTFAAILDAHRTADSAELVIDMLKKHGKELERVCRHKESFQMLEAFILGKLTNAEFLAVCTQLQGETSCLFLYQKHNYIWWMSIGDCMAYLLHPELARLGQYMLNQRQFYEWVGLENSFSQEIPSYTTGRRQLRQGSSYIVLATDGLLDTKDQRYEEPEPFMQVWLKSPNLEAGLDELVHSLHAGGCRDSATLLCWRVDHNRPAAMPSDMQQG</sequence>
<evidence type="ECO:0000259" key="1">
    <source>
        <dbReference type="PROSITE" id="PS51746"/>
    </source>
</evidence>
<protein>
    <submittedName>
        <fullName evidence="2">Protein phosphatase 2C domain-containing protein</fullName>
    </submittedName>
</protein>
<keyword evidence="3" id="KW-1185">Reference proteome</keyword>
<proteinExistence type="predicted"/>
<dbReference type="EMBL" id="JAUQTB010000007">
    <property type="protein sequence ID" value="MDO7907484.1"/>
    <property type="molecule type" value="Genomic_DNA"/>
</dbReference>
<name>A0ABT9CDY1_9BACL</name>
<dbReference type="Gene3D" id="3.60.40.10">
    <property type="entry name" value="PPM-type phosphatase domain"/>
    <property type="match status" value="1"/>
</dbReference>
<gene>
    <name evidence="2" type="ORF">Q5741_13820</name>
</gene>
<dbReference type="InterPro" id="IPR001932">
    <property type="entry name" value="PPM-type_phosphatase-like_dom"/>
</dbReference>
<dbReference type="RefSeq" id="WP_305024693.1">
    <property type="nucleotide sequence ID" value="NZ_JAUQTB010000007.1"/>
</dbReference>
<reference evidence="2 3" key="1">
    <citation type="submission" date="2023-07" db="EMBL/GenBank/DDBJ databases">
        <title>Paenibacillus sp. JX-17 nov. isolated from soil.</title>
        <authorList>
            <person name="Wan Y."/>
            <person name="Liu B."/>
        </authorList>
    </citation>
    <scope>NUCLEOTIDE SEQUENCE [LARGE SCALE GENOMIC DNA]</scope>
    <source>
        <strain evidence="2 3">JX-17</strain>
    </source>
</reference>
<dbReference type="Proteomes" id="UP001240171">
    <property type="component" value="Unassembled WGS sequence"/>
</dbReference>
<evidence type="ECO:0000313" key="3">
    <source>
        <dbReference type="Proteomes" id="UP001240171"/>
    </source>
</evidence>
<dbReference type="SUPFAM" id="SSF81606">
    <property type="entry name" value="PP2C-like"/>
    <property type="match status" value="1"/>
</dbReference>
<dbReference type="PROSITE" id="PS51746">
    <property type="entry name" value="PPM_2"/>
    <property type="match status" value="1"/>
</dbReference>
<feature type="domain" description="PPM-type phosphatase" evidence="1">
    <location>
        <begin position="29"/>
        <end position="252"/>
    </location>
</feature>